<dbReference type="InterPro" id="IPR050452">
    <property type="entry name" value="Metacaspase"/>
</dbReference>
<sequence length="677" mass="75173">MLNMNTTTIHNPTSNAFALVIGINKYHEASGWDSLSAATKDADAMYKFLRTNLNIPADHIVNLRDEEANRKGILNGFKCLHQLTAGSIDPVIVIFYAGHGARTPKPAGWGGSTGIGEIEMICPSDLGTPDPSSETGVVEGIPDRTVGAWLNKLSTDRGNNITLILDCCCSAGLSRSGAPEVDPKYKPRSIENPPPISSKCDEDLFSSLDGTRGLSTTPGFHGQFQDSHVLLAACASDKQAYEYEGRGIFTQRLLSALEKFGILTTTYDSLLTRMKMPIWQTPHMEGTNMNRLIFNVRGRRSDPFLIPGYRKKLDGAKEFSYILEAGAAQGIEPNALFSIHDQNLLDIGTLGQRNPPLGTLSVLSVEPFKSYLQILPSEQKFKIPLVFYARWSDRTRKPILVFSEDQTWLNDAFSEEKKQELGVIVAAKAEDASLIFTIEGDKVCFDRNDTLAKPFLGSRFAYKVDVDDLETVYDIIRAWRHFNHHLSRTSPTDFPKVRMELYYLERDEYDVYSPIGENLIEREPAHLKVEEGNYVGMTIYNESGDSLYPHLFYFDPNDLSIVKWKINAEGMGEGRYDRDSVDSPLPAHSVITVGHGEGEVGGGPWEFIFDEGVDTDVGFFKLFLTASPANFESLAQDNPFDGASRSADEGDMSFERIDPNAWGSKLATVIQLSPNIK</sequence>
<keyword evidence="4" id="KW-1185">Reference proteome</keyword>
<gene>
    <name evidence="3" type="ORF">FA15DRAFT_116119</name>
</gene>
<accession>A0A5C3KJX3</accession>
<reference evidence="3 4" key="1">
    <citation type="journal article" date="2019" name="Nat. Ecol. Evol.">
        <title>Megaphylogeny resolves global patterns of mushroom evolution.</title>
        <authorList>
            <person name="Varga T."/>
            <person name="Krizsan K."/>
            <person name="Foldi C."/>
            <person name="Dima B."/>
            <person name="Sanchez-Garcia M."/>
            <person name="Sanchez-Ramirez S."/>
            <person name="Szollosi G.J."/>
            <person name="Szarkandi J.G."/>
            <person name="Papp V."/>
            <person name="Albert L."/>
            <person name="Andreopoulos W."/>
            <person name="Angelini C."/>
            <person name="Antonin V."/>
            <person name="Barry K.W."/>
            <person name="Bougher N.L."/>
            <person name="Buchanan P."/>
            <person name="Buyck B."/>
            <person name="Bense V."/>
            <person name="Catcheside P."/>
            <person name="Chovatia M."/>
            <person name="Cooper J."/>
            <person name="Damon W."/>
            <person name="Desjardin D."/>
            <person name="Finy P."/>
            <person name="Geml J."/>
            <person name="Haridas S."/>
            <person name="Hughes K."/>
            <person name="Justo A."/>
            <person name="Karasinski D."/>
            <person name="Kautmanova I."/>
            <person name="Kiss B."/>
            <person name="Kocsube S."/>
            <person name="Kotiranta H."/>
            <person name="LaButti K.M."/>
            <person name="Lechner B.E."/>
            <person name="Liimatainen K."/>
            <person name="Lipzen A."/>
            <person name="Lukacs Z."/>
            <person name="Mihaltcheva S."/>
            <person name="Morgado L.N."/>
            <person name="Niskanen T."/>
            <person name="Noordeloos M.E."/>
            <person name="Ohm R.A."/>
            <person name="Ortiz-Santana B."/>
            <person name="Ovrebo C."/>
            <person name="Racz N."/>
            <person name="Riley R."/>
            <person name="Savchenko A."/>
            <person name="Shiryaev A."/>
            <person name="Soop K."/>
            <person name="Spirin V."/>
            <person name="Szebenyi C."/>
            <person name="Tomsovsky M."/>
            <person name="Tulloss R.E."/>
            <person name="Uehling J."/>
            <person name="Grigoriev I.V."/>
            <person name="Vagvolgyi C."/>
            <person name="Papp T."/>
            <person name="Martin F.M."/>
            <person name="Miettinen O."/>
            <person name="Hibbett D.S."/>
            <person name="Nagy L.G."/>
        </authorList>
    </citation>
    <scope>NUCLEOTIDE SEQUENCE [LARGE SCALE GENOMIC DNA]</scope>
    <source>
        <strain evidence="3 4">CBS 121175</strain>
    </source>
</reference>
<proteinExistence type="inferred from homology"/>
<dbReference type="OrthoDB" id="3223806at2759"/>
<dbReference type="Proteomes" id="UP000307440">
    <property type="component" value="Unassembled WGS sequence"/>
</dbReference>
<dbReference type="PANTHER" id="PTHR48104">
    <property type="entry name" value="METACASPASE-4"/>
    <property type="match status" value="1"/>
</dbReference>
<evidence type="ECO:0000259" key="2">
    <source>
        <dbReference type="Pfam" id="PF00656"/>
    </source>
</evidence>
<dbReference type="GO" id="GO:0004197">
    <property type="term" value="F:cysteine-type endopeptidase activity"/>
    <property type="evidence" value="ECO:0007669"/>
    <property type="project" value="InterPro"/>
</dbReference>
<evidence type="ECO:0000256" key="1">
    <source>
        <dbReference type="ARBA" id="ARBA00009005"/>
    </source>
</evidence>
<evidence type="ECO:0000313" key="4">
    <source>
        <dbReference type="Proteomes" id="UP000307440"/>
    </source>
</evidence>
<evidence type="ECO:0000313" key="3">
    <source>
        <dbReference type="EMBL" id="TFK20631.1"/>
    </source>
</evidence>
<name>A0A5C3KJX3_COPMA</name>
<dbReference type="EMBL" id="ML210293">
    <property type="protein sequence ID" value="TFK20631.1"/>
    <property type="molecule type" value="Genomic_DNA"/>
</dbReference>
<dbReference type="PANTHER" id="PTHR48104:SF30">
    <property type="entry name" value="METACASPASE-1"/>
    <property type="match status" value="1"/>
</dbReference>
<dbReference type="GO" id="GO:0006508">
    <property type="term" value="P:proteolysis"/>
    <property type="evidence" value="ECO:0007669"/>
    <property type="project" value="InterPro"/>
</dbReference>
<organism evidence="3 4">
    <name type="scientific">Coprinopsis marcescibilis</name>
    <name type="common">Agaric fungus</name>
    <name type="synonym">Psathyrella marcescibilis</name>
    <dbReference type="NCBI Taxonomy" id="230819"/>
    <lineage>
        <taxon>Eukaryota</taxon>
        <taxon>Fungi</taxon>
        <taxon>Dikarya</taxon>
        <taxon>Basidiomycota</taxon>
        <taxon>Agaricomycotina</taxon>
        <taxon>Agaricomycetes</taxon>
        <taxon>Agaricomycetidae</taxon>
        <taxon>Agaricales</taxon>
        <taxon>Agaricineae</taxon>
        <taxon>Psathyrellaceae</taxon>
        <taxon>Coprinopsis</taxon>
    </lineage>
</organism>
<dbReference type="AlphaFoldDB" id="A0A5C3KJX3"/>
<dbReference type="Gene3D" id="3.40.50.1460">
    <property type="match status" value="1"/>
</dbReference>
<comment type="similarity">
    <text evidence="1">Belongs to the peptidase C14B family.</text>
</comment>
<protein>
    <recommendedName>
        <fullName evidence="2">Peptidase C14 caspase domain-containing protein</fullName>
    </recommendedName>
</protein>
<dbReference type="GO" id="GO:0005737">
    <property type="term" value="C:cytoplasm"/>
    <property type="evidence" value="ECO:0007669"/>
    <property type="project" value="TreeGrafter"/>
</dbReference>
<dbReference type="InterPro" id="IPR011600">
    <property type="entry name" value="Pept_C14_caspase"/>
</dbReference>
<feature type="domain" description="Peptidase C14 caspase" evidence="2">
    <location>
        <begin position="17"/>
        <end position="276"/>
    </location>
</feature>
<dbReference type="Pfam" id="PF00656">
    <property type="entry name" value="Peptidase_C14"/>
    <property type="match status" value="1"/>
</dbReference>